<proteinExistence type="predicted"/>
<dbReference type="SUPFAM" id="SSF51126">
    <property type="entry name" value="Pectin lyase-like"/>
    <property type="match status" value="1"/>
</dbReference>
<dbReference type="InterPro" id="IPR011050">
    <property type="entry name" value="Pectin_lyase_fold/virulence"/>
</dbReference>
<protein>
    <recommendedName>
        <fullName evidence="4">Autotransporter-associated beta strand repeat-containing protein</fullName>
    </recommendedName>
</protein>
<evidence type="ECO:0000313" key="2">
    <source>
        <dbReference type="EMBL" id="MCE4535682.1"/>
    </source>
</evidence>
<gene>
    <name evidence="2" type="ORF">LXT12_00195</name>
</gene>
<keyword evidence="1" id="KW-0732">Signal</keyword>
<dbReference type="EMBL" id="JAJTWT010000001">
    <property type="protein sequence ID" value="MCE4535682.1"/>
    <property type="molecule type" value="Genomic_DNA"/>
</dbReference>
<evidence type="ECO:0000313" key="3">
    <source>
        <dbReference type="Proteomes" id="UP001201463"/>
    </source>
</evidence>
<reference evidence="2 3" key="1">
    <citation type="submission" date="2021-12" db="EMBL/GenBank/DDBJ databases">
        <title>Genome seq of p7.</title>
        <authorList>
            <person name="Seo T."/>
        </authorList>
    </citation>
    <scope>NUCLEOTIDE SEQUENCE [LARGE SCALE GENOMIC DNA]</scope>
    <source>
        <strain evidence="2 3">P7</strain>
    </source>
</reference>
<feature type="chain" id="PRO_5046782267" description="Autotransporter-associated beta strand repeat-containing protein" evidence="1">
    <location>
        <begin position="38"/>
        <end position="920"/>
    </location>
</feature>
<feature type="signal peptide" evidence="1">
    <location>
        <begin position="1"/>
        <end position="37"/>
    </location>
</feature>
<dbReference type="RefSeq" id="WP_233388298.1">
    <property type="nucleotide sequence ID" value="NZ_JAJTWT010000001.1"/>
</dbReference>
<organism evidence="2 3">
    <name type="scientific">Pelomonas caseinilytica</name>
    <dbReference type="NCBI Taxonomy" id="2906763"/>
    <lineage>
        <taxon>Bacteria</taxon>
        <taxon>Pseudomonadati</taxon>
        <taxon>Pseudomonadota</taxon>
        <taxon>Betaproteobacteria</taxon>
        <taxon>Burkholderiales</taxon>
        <taxon>Sphaerotilaceae</taxon>
        <taxon>Roseateles</taxon>
    </lineage>
</organism>
<evidence type="ECO:0000256" key="1">
    <source>
        <dbReference type="SAM" id="SignalP"/>
    </source>
</evidence>
<sequence>MRQARPVPSPFCAPKARRLLAGSLCLATLAAPLPASADRYWSSMLCHTASWWNTCWTSQPNSVALVGAPGPAESAFITGNAAFSTTVTFAGPDATVAALQLAGTSRMLTFEQLSGRLLADAAIIASAGNATWSGRGGELAVKGSLTLAESAGSSATAVWGAGYSVTASTLVAGVRGEANVRQQGAAVRTDTLVLGLTDAAISRYQLQSGSLTVTGSTSARGNSLLEWDGGSLALGAQSYLHSASFGANGGAAVSFAQSAGQQVGFDGTLTLGVLGRASYTQQGGTLTTGQGLTLAEVTGSHGELTTAGGQANLTGVVVGMGGTGRWTMTGGKATVNQPLMLGQLGGGSGTLDLQGGELFAPAGIVGGAGLSEVRIGPSAVLKTPSIQQVGRLVISGSDPAAYWTFHAGLDAQVGDMLLDGASLTQSGGQVRITGGLGGRQAPGDYHLPVYRLAGGTLELGLINSSPLELQLDGGSFLPHGDMTLDTLRVAVAAGSNMQLVLNQGTTVNARVMAVGNRGLLSLQGGTTVQGLILQAGGQSELRVGDALTQTYSVSVVDQALLSQSAGRIATTGVLSVDGGQFVQGGGQVSVGTQLMLDHGAHVQARGGTMYVNGNLTLGEGEMVVNGGSLTVVGSVVNGGGRGTLDWQSGSLALNGNAVALDTLRIGAGRNFVRGAYQHLSLYEGLVNRGSASFASLAELGAVDNQGLIKLDGGTGAATTLQQGGSLTLERMGSLRVGGDATFAAGSTTRIDLVSSITVAGAMVVDAAAQLSGPGDLIAQGSFATGAGLAKFEFEGRLLLGASSRLRLELGASGAADQLALGKELHLDGTLELVGLDGFRPAVGQQYRLFTPTLANGGAITGRFLALDSHAAPLPAGLAWDTRQLASDGLLSVTTVPEMPAAWMLAVGLPVMLTRRRCARR</sequence>
<comment type="caution">
    <text evidence="2">The sequence shown here is derived from an EMBL/GenBank/DDBJ whole genome shotgun (WGS) entry which is preliminary data.</text>
</comment>
<dbReference type="Proteomes" id="UP001201463">
    <property type="component" value="Unassembled WGS sequence"/>
</dbReference>
<keyword evidence="3" id="KW-1185">Reference proteome</keyword>
<accession>A0ABS8X5S8</accession>
<name>A0ABS8X5S8_9BURK</name>
<evidence type="ECO:0008006" key="4">
    <source>
        <dbReference type="Google" id="ProtNLM"/>
    </source>
</evidence>